<dbReference type="RefSeq" id="WP_146424666.1">
    <property type="nucleotide sequence ID" value="NZ_VFIP01000002.1"/>
</dbReference>
<accession>A0A5C5Q481</accession>
<dbReference type="EMBL" id="VFIP01000002">
    <property type="protein sequence ID" value="TWS00449.1"/>
    <property type="molecule type" value="Genomic_DNA"/>
</dbReference>
<dbReference type="Gene3D" id="3.90.640.20">
    <property type="entry name" value="Heat-shock cognate protein, ATPase"/>
    <property type="match status" value="1"/>
</dbReference>
<proteinExistence type="predicted"/>
<dbReference type="OrthoDB" id="8610451at2"/>
<comment type="caution">
    <text evidence="3">The sequence shown here is derived from an EMBL/GenBank/DDBJ whole genome shotgun (WGS) entry which is preliminary data.</text>
</comment>
<feature type="signal peptide" evidence="1">
    <location>
        <begin position="1"/>
        <end position="20"/>
    </location>
</feature>
<feature type="chain" id="PRO_5023060835" evidence="1">
    <location>
        <begin position="21"/>
        <end position="245"/>
    </location>
</feature>
<dbReference type="Proteomes" id="UP000317901">
    <property type="component" value="Unassembled WGS sequence"/>
</dbReference>
<reference evidence="3 4" key="1">
    <citation type="submission" date="2019-06" db="EMBL/GenBank/DDBJ databases">
        <title>Pseudomonas bimorpha sp. nov. isolated from bovine raw milk and skim milk concentrate.</title>
        <authorList>
            <person name="Hofmann K."/>
            <person name="Huptas C."/>
            <person name="Doll E."/>
            <person name="Scherer S."/>
            <person name="Wenning M."/>
        </authorList>
    </citation>
    <scope>NUCLEOTIDE SEQUENCE [LARGE SCALE GENOMIC DNA]</scope>
    <source>
        <strain evidence="3 4">DSM 108990</strain>
    </source>
</reference>
<sequence length="245" mass="27399">MSLLKFASMACIALTLGACQSVFQPKPMAFTQDASEQVKTGCEGQDCPLVNIDTLHFANAPQLDALIEKRLLQMTVNSPDEELAPSLDAYREQFLRTAQPRNSTYLQAKVREQHDDLVVIELSSYLDTGGAHGMPGRGFINYSRTAQKEVTLQDMLLPGQEQAFWGAAKVAHNNWLIKTHYGSDPEYVKNWPFQKTPNVALLKDNVVLKYDVYSIAPYSEGHVELSIPYSRLRGILKPEWIPAQG</sequence>
<evidence type="ECO:0000313" key="4">
    <source>
        <dbReference type="Proteomes" id="UP000317901"/>
    </source>
</evidence>
<evidence type="ECO:0000259" key="2">
    <source>
        <dbReference type="Pfam" id="PF11738"/>
    </source>
</evidence>
<organism evidence="3 4">
    <name type="scientific">Pseudomonas saxonica</name>
    <dbReference type="NCBI Taxonomy" id="2600598"/>
    <lineage>
        <taxon>Bacteria</taxon>
        <taxon>Pseudomonadati</taxon>
        <taxon>Pseudomonadota</taxon>
        <taxon>Gammaproteobacteria</taxon>
        <taxon>Pseudomonadales</taxon>
        <taxon>Pseudomonadaceae</taxon>
        <taxon>Pseudomonas</taxon>
    </lineage>
</organism>
<dbReference type="InterPro" id="IPR037126">
    <property type="entry name" value="PdaC/RsiV-like_sf"/>
</dbReference>
<dbReference type="PROSITE" id="PS51257">
    <property type="entry name" value="PROKAR_LIPOPROTEIN"/>
    <property type="match status" value="1"/>
</dbReference>
<dbReference type="Gene3D" id="3.30.565.40">
    <property type="entry name" value="Fervidobacterium nodosum Rt17-B1 like"/>
    <property type="match status" value="1"/>
</dbReference>
<keyword evidence="1" id="KW-0732">Signal</keyword>
<name>A0A5C5Q481_9PSED</name>
<dbReference type="AlphaFoldDB" id="A0A5C5Q481"/>
<dbReference type="InterPro" id="IPR021729">
    <property type="entry name" value="DUF3298"/>
</dbReference>
<feature type="domain" description="DUF3298" evidence="2">
    <location>
        <begin position="154"/>
        <end position="230"/>
    </location>
</feature>
<protein>
    <submittedName>
        <fullName evidence="3">DUF3298 domain-containing protein</fullName>
    </submittedName>
</protein>
<evidence type="ECO:0000313" key="3">
    <source>
        <dbReference type="EMBL" id="TWS00449.1"/>
    </source>
</evidence>
<dbReference type="Pfam" id="PF11738">
    <property type="entry name" value="DUF3298"/>
    <property type="match status" value="1"/>
</dbReference>
<gene>
    <name evidence="3" type="ORF">FJD37_01430</name>
</gene>
<evidence type="ECO:0000256" key="1">
    <source>
        <dbReference type="SAM" id="SignalP"/>
    </source>
</evidence>